<proteinExistence type="predicted"/>
<dbReference type="CDD" id="cd16892">
    <property type="entry name" value="LT_VirB1-like"/>
    <property type="match status" value="1"/>
</dbReference>
<evidence type="ECO:0000259" key="1">
    <source>
        <dbReference type="Pfam" id="PF01464"/>
    </source>
</evidence>
<dbReference type="Gene3D" id="1.10.530.10">
    <property type="match status" value="1"/>
</dbReference>
<reference evidence="3" key="1">
    <citation type="submission" date="2018-02" db="EMBL/GenBank/DDBJ databases">
        <authorList>
            <person name="Cea G.-C."/>
            <person name="William W."/>
        </authorList>
    </citation>
    <scope>NUCLEOTIDE SEQUENCE [LARGE SCALE GENOMIC DNA]</scope>
    <source>
        <strain evidence="3">692</strain>
        <plasmid evidence="3">rcs29_pii</plasmid>
    </source>
</reference>
<feature type="domain" description="Transglycosylase SLT" evidence="1">
    <location>
        <begin position="14"/>
        <end position="131"/>
    </location>
</feature>
<name>A0A2P9E332_ECOLX</name>
<dbReference type="SUPFAM" id="SSF53955">
    <property type="entry name" value="Lysozyme-like"/>
    <property type="match status" value="1"/>
</dbReference>
<dbReference type="Proteomes" id="UP000308292">
    <property type="component" value="Plasmid RCS29_pII"/>
</dbReference>
<gene>
    <name evidence="2" type="primary">pilx1</name>
    <name evidence="2" type="ORF">RCS29_PII0034</name>
</gene>
<evidence type="ECO:0000313" key="2">
    <source>
        <dbReference type="EMBL" id="SPD97790.1"/>
    </source>
</evidence>
<dbReference type="InterPro" id="IPR023346">
    <property type="entry name" value="Lysozyme-like_dom_sf"/>
</dbReference>
<organism evidence="2 3">
    <name type="scientific">Escherichia coli</name>
    <dbReference type="NCBI Taxonomy" id="562"/>
    <lineage>
        <taxon>Bacteria</taxon>
        <taxon>Pseudomonadati</taxon>
        <taxon>Pseudomonadota</taxon>
        <taxon>Gammaproteobacteria</taxon>
        <taxon>Enterobacterales</taxon>
        <taxon>Enterobacteriaceae</taxon>
        <taxon>Escherichia</taxon>
    </lineage>
</organism>
<accession>A0A2P9E332</accession>
<sequence length="200" mass="22113">MLSTSALLSLAVQCAVSVHPDTVSAIAQTESGFRPLAIGVVGQSKGIYPANINDALAHVARLKAEGKNYSIGLMQINKSNFSRFNVTEEQLFNPCENLKVFEKIFSNCFIGGGTLIRALSCYYSGDYERGSIKESKFNNTSYIERIGYHSKVKYLVPSIKEDISKTDSGSNINPRHKIVIIYPSRLIRGDLQDNLIQESQ</sequence>
<dbReference type="Pfam" id="PF01464">
    <property type="entry name" value="SLT"/>
    <property type="match status" value="1"/>
</dbReference>
<protein>
    <submittedName>
        <fullName evidence="2">Conjugal transfer protein Pilx1 (Soluble lytic murein transglycosylase)</fullName>
    </submittedName>
</protein>
<dbReference type="RefSeq" id="WP_061091448.1">
    <property type="nucleotide sequence ID" value="NZ_BFNT01000078.1"/>
</dbReference>
<geneLocation type="plasmid" evidence="3">
    <name>rcs29_pii</name>
</geneLocation>
<dbReference type="InterPro" id="IPR008258">
    <property type="entry name" value="Transglycosylase_SLT_dom_1"/>
</dbReference>
<evidence type="ECO:0000313" key="3">
    <source>
        <dbReference type="Proteomes" id="UP000308292"/>
    </source>
</evidence>
<dbReference type="EMBL" id="LT985239">
    <property type="protein sequence ID" value="SPD97790.1"/>
    <property type="molecule type" value="Genomic_DNA"/>
</dbReference>
<dbReference type="AlphaFoldDB" id="A0A2P9E332"/>
<keyword evidence="2" id="KW-0614">Plasmid</keyword>